<dbReference type="InterPro" id="IPR011010">
    <property type="entry name" value="DNA_brk_join_enz"/>
</dbReference>
<keyword evidence="2" id="KW-0233">DNA recombination</keyword>
<dbReference type="Gene3D" id="1.10.443.10">
    <property type="entry name" value="Intergrase catalytic core"/>
    <property type="match status" value="1"/>
</dbReference>
<dbReference type="InterPro" id="IPR002104">
    <property type="entry name" value="Integrase_catalytic"/>
</dbReference>
<dbReference type="GO" id="GO:0006310">
    <property type="term" value="P:DNA recombination"/>
    <property type="evidence" value="ECO:0007669"/>
    <property type="project" value="UniProtKB-KW"/>
</dbReference>
<evidence type="ECO:0000256" key="1">
    <source>
        <dbReference type="ARBA" id="ARBA00023125"/>
    </source>
</evidence>
<keyword evidence="1" id="KW-0238">DNA-binding</keyword>
<dbReference type="SUPFAM" id="SSF56349">
    <property type="entry name" value="DNA breaking-rejoining enzymes"/>
    <property type="match status" value="1"/>
</dbReference>
<dbReference type="InterPro" id="IPR050090">
    <property type="entry name" value="Tyrosine_recombinase_XerCD"/>
</dbReference>
<evidence type="ECO:0000256" key="2">
    <source>
        <dbReference type="ARBA" id="ARBA00023172"/>
    </source>
</evidence>
<dbReference type="RefSeq" id="WP_143915177.1">
    <property type="nucleotide sequence ID" value="NZ_CANMXV010000003.1"/>
</dbReference>
<dbReference type="Pfam" id="PF00589">
    <property type="entry name" value="Phage_integrase"/>
    <property type="match status" value="1"/>
</dbReference>
<gene>
    <name evidence="4" type="ORF">FOF46_01095</name>
</gene>
<dbReference type="GO" id="GO:0015074">
    <property type="term" value="P:DNA integration"/>
    <property type="evidence" value="ECO:0007669"/>
    <property type="project" value="InterPro"/>
</dbReference>
<comment type="caution">
    <text evidence="4">The sequence shown here is derived from an EMBL/GenBank/DDBJ whole genome shotgun (WGS) entry which is preliminary data.</text>
</comment>
<organism evidence="4 5">
    <name type="scientific">Aquimarina algiphila</name>
    <dbReference type="NCBI Taxonomy" id="2047982"/>
    <lineage>
        <taxon>Bacteria</taxon>
        <taxon>Pseudomonadati</taxon>
        <taxon>Bacteroidota</taxon>
        <taxon>Flavobacteriia</taxon>
        <taxon>Flavobacteriales</taxon>
        <taxon>Flavobacteriaceae</taxon>
        <taxon>Aquimarina</taxon>
    </lineage>
</organism>
<dbReference type="OrthoDB" id="892893at2"/>
<keyword evidence="5" id="KW-1185">Reference proteome</keyword>
<dbReference type="GO" id="GO:0003677">
    <property type="term" value="F:DNA binding"/>
    <property type="evidence" value="ECO:0007669"/>
    <property type="project" value="UniProtKB-KW"/>
</dbReference>
<feature type="domain" description="Tyr recombinase" evidence="3">
    <location>
        <begin position="234"/>
        <end position="423"/>
    </location>
</feature>
<reference evidence="4 5" key="1">
    <citation type="submission" date="2019-07" db="EMBL/GenBank/DDBJ databases">
        <title>The draft genome sequence of Aquimarina algiphila M91.</title>
        <authorList>
            <person name="Meng X."/>
        </authorList>
    </citation>
    <scope>NUCLEOTIDE SEQUENCE [LARGE SCALE GENOMIC DNA]</scope>
    <source>
        <strain evidence="4 5">M91</strain>
    </source>
</reference>
<sequence>MCNVYFRYRSKKDIGKLDVRFRYEEINYEKQTTTPIIVSRKNWNQKKQRVRTSSKFVYPVENTNIAKLKKAIYDKFNTTISLNEGFHDNWLSDIVEDIFKRPEHEKKNVDRKRIYYVDFAKYWLKHHAKNHVGRNGKLMSKANLEKYIDFIDKLEKKTPNIDYENLKIKDMGNAFVVKFVKELFKKYAAKSISLDYTYLRFFLSRAVEDNIEVDKSYLKKVAIEDKKETVIMPYLTSEEVETIYRLEIEDKELSRFKTAFVIGLVTGLRVSDVTGYHKRINEETGEKEYSLENRHIEGNHIRYKPLKTRGAKGGIEVSIPIHPFLKEILEEHNGLPDRSVKYLLKFNNAVKTIIEMAGITRIVKTSQKKFLKDGIFEVPIYKEATSHIMRQSAATNLFGKVPKSAIMAMMGWTNEDQMLEYIKLSGIERVKGIKELYDNGNESVENLKRSA</sequence>
<protein>
    <submittedName>
        <fullName evidence="4">Tyrosine-type recombinase/integrase</fullName>
    </submittedName>
</protein>
<dbReference type="Proteomes" id="UP000318833">
    <property type="component" value="Unassembled WGS sequence"/>
</dbReference>
<dbReference type="InterPro" id="IPR010998">
    <property type="entry name" value="Integrase_recombinase_N"/>
</dbReference>
<dbReference type="InterPro" id="IPR013762">
    <property type="entry name" value="Integrase-like_cat_sf"/>
</dbReference>
<proteinExistence type="predicted"/>
<accession>A0A554VRH0</accession>
<evidence type="ECO:0000313" key="5">
    <source>
        <dbReference type="Proteomes" id="UP000318833"/>
    </source>
</evidence>
<evidence type="ECO:0000313" key="4">
    <source>
        <dbReference type="EMBL" id="TSE11253.1"/>
    </source>
</evidence>
<dbReference type="AlphaFoldDB" id="A0A554VRH0"/>
<dbReference type="EMBL" id="VLNR01000002">
    <property type="protein sequence ID" value="TSE11253.1"/>
    <property type="molecule type" value="Genomic_DNA"/>
</dbReference>
<name>A0A554VRH0_9FLAO</name>
<dbReference type="PANTHER" id="PTHR30349">
    <property type="entry name" value="PHAGE INTEGRASE-RELATED"/>
    <property type="match status" value="1"/>
</dbReference>
<evidence type="ECO:0000259" key="3">
    <source>
        <dbReference type="Pfam" id="PF00589"/>
    </source>
</evidence>
<dbReference type="Gene3D" id="1.10.150.130">
    <property type="match status" value="1"/>
</dbReference>